<dbReference type="EMBL" id="JACAZI010000015">
    <property type="protein sequence ID" value="KAF7343965.1"/>
    <property type="molecule type" value="Genomic_DNA"/>
</dbReference>
<name>A0A8H6XLR0_9AGAR</name>
<feature type="compositionally biased region" description="Basic and acidic residues" evidence="1">
    <location>
        <begin position="960"/>
        <end position="974"/>
    </location>
</feature>
<feature type="region of interest" description="Disordered" evidence="1">
    <location>
        <begin position="950"/>
        <end position="991"/>
    </location>
</feature>
<dbReference type="Pfam" id="PF18758">
    <property type="entry name" value="KDZ"/>
    <property type="match status" value="2"/>
</dbReference>
<feature type="region of interest" description="Disordered" evidence="1">
    <location>
        <begin position="105"/>
        <end position="127"/>
    </location>
</feature>
<evidence type="ECO:0000256" key="1">
    <source>
        <dbReference type="SAM" id="MobiDB-lite"/>
    </source>
</evidence>
<feature type="compositionally biased region" description="Acidic residues" evidence="1">
    <location>
        <begin position="1108"/>
        <end position="1149"/>
    </location>
</feature>
<sequence>MVPHGNRNRRAKRVDFNAPQALTSSAMIFDVEDLVAAPAEQRIHTFVDCVAPDGRSYVRETVSLHPPSPMKLVRLSNQDASTVSTSSNALQAGNDLDLWEAERYSMTNDGDDDPPLPPPLPKNPKRYQPADKVMNYWMHLLHDIFLVQLLRRDGRGDAGDKPCPGCANPANHPIYRCQECAGGVLLCQRCCMDKHADNPLHVIYKWNGVYFEQTSLAKLDLRIQFGHPPHKRCLNPEGGHQDFMVIHNNGIHNVKVDFCACTNRGCEEHYIQLLCAGWYPVTSDQLQTVATFLVLNKFLMSTLQAKTTAYDYYTVLERLTNNTGVKPPDRYQRAGCGHDPLGVFGMGAGELAVECPVCPNPKVNLPEGWENAPPEDQFLYVFFLALDACFQLKRRMISSEIKDPGLGTGWAYVMENGSCHHFLLTVTNQKEMSTCSGLAALDYANTKFSRGYSTMGVGMGVCVSKRWAGGNPRISTSQTQDPTTTTPVVGPMEEVDISDFSAAHLLCARHEFIQPNGVGDLQKGERFANMDYIFGSILHHKDPRVRKIVSYNIVCQWWKYLLEQLTKLPKLVWMTLILEMFRFVIPKMHIHLHTLDCQVKFSLNLVPGSGQTDSEGIERPWASIGAIATSTRVSGPGARHDSLDCHWNFWDWLKTIGLPALLRRWLDAARKEQASQREVFEAFSLQQADRVPVWKKMVEDFEKDSTKKNPYQMEINGLTEQDVRLQFANEEVEEAKKGGPALHEVTPSSFIVAGLELEEQQRRVRVQGELKKAGTTAMQINMKQLRSKLNHGIACFRKNLDDVYPRSYPSTLQTSRPSQTSWQRMYRSCCLPHCRRRSAIKAVAWRVSSTSRIRYGRPNVIRRSPRLRNQLYIKSRFLFYKKHNSRAQRMNTRSHTIVVRNESKIRLHSEKFQMAWQARLRIHKGDRSKVGWPQLKKEDIQCMQDAEELSRKAEKRRKANERQLQREEELREDGLLPPLPDDDEDDDMVTRGGENMREISWIWMMAGTAGMDEELEDALCIKWAKAWARSRWWTEEVRLLEEEWRCLPVSYGYREWRWLDCAVAVNVSMQPFEVVEGMIAYATKQADMTEVKLRKGKKRTWDPVMAVDGDERDEDADGADDGEDDEEDDERGDIDSDEELLMGGEVDED</sequence>
<comment type="caution">
    <text evidence="3">The sequence shown here is derived from an EMBL/GenBank/DDBJ whole genome shotgun (WGS) entry which is preliminary data.</text>
</comment>
<dbReference type="Proteomes" id="UP000620124">
    <property type="component" value="Unassembled WGS sequence"/>
</dbReference>
<accession>A0A8H6XLR0</accession>
<feature type="region of interest" description="Disordered" evidence="1">
    <location>
        <begin position="1102"/>
        <end position="1149"/>
    </location>
</feature>
<feature type="domain" description="CxC2-like cysteine cluster KDZ transposase-associated" evidence="2">
    <location>
        <begin position="216"/>
        <end position="324"/>
    </location>
</feature>
<dbReference type="InterPro" id="IPR040521">
    <property type="entry name" value="KDZ"/>
</dbReference>
<dbReference type="InterPro" id="IPR041457">
    <property type="entry name" value="CxC2_KDZ-assoc"/>
</dbReference>
<organism evidence="3 4">
    <name type="scientific">Mycena venus</name>
    <dbReference type="NCBI Taxonomy" id="2733690"/>
    <lineage>
        <taxon>Eukaryota</taxon>
        <taxon>Fungi</taxon>
        <taxon>Dikarya</taxon>
        <taxon>Basidiomycota</taxon>
        <taxon>Agaricomycotina</taxon>
        <taxon>Agaricomycetes</taxon>
        <taxon>Agaricomycetidae</taxon>
        <taxon>Agaricales</taxon>
        <taxon>Marasmiineae</taxon>
        <taxon>Mycenaceae</taxon>
        <taxon>Mycena</taxon>
    </lineage>
</organism>
<reference evidence="3" key="1">
    <citation type="submission" date="2020-05" db="EMBL/GenBank/DDBJ databases">
        <title>Mycena genomes resolve the evolution of fungal bioluminescence.</title>
        <authorList>
            <person name="Tsai I.J."/>
        </authorList>
    </citation>
    <scope>NUCLEOTIDE SEQUENCE</scope>
    <source>
        <strain evidence="3">CCC161011</strain>
    </source>
</reference>
<evidence type="ECO:0000313" key="4">
    <source>
        <dbReference type="Proteomes" id="UP000620124"/>
    </source>
</evidence>
<keyword evidence="4" id="KW-1185">Reference proteome</keyword>
<dbReference type="Pfam" id="PF18803">
    <property type="entry name" value="CxC2"/>
    <property type="match status" value="1"/>
</dbReference>
<gene>
    <name evidence="3" type="ORF">MVEN_01685700</name>
</gene>
<evidence type="ECO:0000259" key="2">
    <source>
        <dbReference type="Pfam" id="PF18803"/>
    </source>
</evidence>
<protein>
    <submittedName>
        <fullName evidence="3">CxC2 domain-containing protein</fullName>
    </submittedName>
</protein>
<proteinExistence type="predicted"/>
<dbReference type="OrthoDB" id="3214502at2759"/>
<evidence type="ECO:0000313" key="3">
    <source>
        <dbReference type="EMBL" id="KAF7343965.1"/>
    </source>
</evidence>
<dbReference type="AlphaFoldDB" id="A0A8H6XLR0"/>